<accession>A0AA50DFS0</accession>
<dbReference type="SMART" id="SM00052">
    <property type="entry name" value="EAL"/>
    <property type="match status" value="1"/>
</dbReference>
<sequence>MAQIGLIKKMKIKESFRIHFVREVLVPLVLVLVFTFAAASFTLWWATAQSNANAAAQQQQIIKTSLSQSLKEMIKQHRSLALWQPLARQLIKDPQDTAWLNLNVGAWLSGMFGHQLVYILDGNNQPVYRWENGANVPEAKFAHLQQPIAQLMKQLKGPNSGQNGHQEVVDFTLIDNRPVALAMGSIDENSSQAGTFTLVSVKYLDNDYLTALSQRSLLHDLRYTDGNPVQNGANYLLTTQRGQPLGHLSWQPNTPGTGMLAVIGPVVVIVVLIITLICVVMIRRLWLSSLRLSQTLLQLSASEAQSQHLAFHDVLTGLPNRALVDERLTQSLGRLMRSGEQVALLLLDLDRFKLINDTYGHHAGDDLIIEVGRRVSELVREQDTVGRLGGDEFVVILDTVNDPREIQRMCEQIIEALSRPFTLLGSDTWIGVSIGVAIAPEDAVDRSEMMRKADIALYEAKSQGRGIYRLFERSMDESVKTRQQIAADLRLAMQSRRDLAVYYQPQMDISGQKVVGLEALMRWNHPVHGPISPSEFIPLAEEMGLIIQIGEWVLREACRVSLAWPELTIAVNVSPLQFRAAGFVERFKAIVKQEKTHPTRIELEITEGVLIEDEKGAQETMSKLRQAGFRIALDDFGTGYSSLNYLRHFSVDKIKIDRSFTQSLGVTENSMAIIESVVRLGQAMGLTVTAEGVETQIQMTALAEAGCNQLQGYLFSQAVSEEHIVDLLAQRKAS</sequence>
<dbReference type="GO" id="GO:0052621">
    <property type="term" value="F:diguanylate cyclase activity"/>
    <property type="evidence" value="ECO:0007669"/>
    <property type="project" value="UniProtKB-EC"/>
</dbReference>
<dbReference type="Pfam" id="PF00563">
    <property type="entry name" value="EAL"/>
    <property type="match status" value="1"/>
</dbReference>
<feature type="transmembrane region" description="Helical" evidence="5">
    <location>
        <begin position="20"/>
        <end position="46"/>
    </location>
</feature>
<gene>
    <name evidence="8" type="ORF">Q3V30_12465</name>
</gene>
<dbReference type="InterPro" id="IPR052155">
    <property type="entry name" value="Biofilm_reg_signaling"/>
</dbReference>
<evidence type="ECO:0000256" key="3">
    <source>
        <dbReference type="ARBA" id="ARBA00012528"/>
    </source>
</evidence>
<evidence type="ECO:0000313" key="9">
    <source>
        <dbReference type="Proteomes" id="UP001228139"/>
    </source>
</evidence>
<dbReference type="EC" id="2.7.7.65" evidence="3"/>
<dbReference type="Proteomes" id="UP001228139">
    <property type="component" value="Chromosome"/>
</dbReference>
<organism evidence="8 9">
    <name type="scientific">Erwinia pyri</name>
    <dbReference type="NCBI Taxonomy" id="3062598"/>
    <lineage>
        <taxon>Bacteria</taxon>
        <taxon>Pseudomonadati</taxon>
        <taxon>Pseudomonadota</taxon>
        <taxon>Gammaproteobacteria</taxon>
        <taxon>Enterobacterales</taxon>
        <taxon>Erwiniaceae</taxon>
        <taxon>Erwinia</taxon>
    </lineage>
</organism>
<comment type="catalytic activity">
    <reaction evidence="4">
        <text>2 GTP = 3',3'-c-di-GMP + 2 diphosphate</text>
        <dbReference type="Rhea" id="RHEA:24898"/>
        <dbReference type="ChEBI" id="CHEBI:33019"/>
        <dbReference type="ChEBI" id="CHEBI:37565"/>
        <dbReference type="ChEBI" id="CHEBI:58805"/>
        <dbReference type="EC" id="2.7.7.65"/>
    </reaction>
</comment>
<dbReference type="SUPFAM" id="SSF141868">
    <property type="entry name" value="EAL domain-like"/>
    <property type="match status" value="1"/>
</dbReference>
<dbReference type="EMBL" id="CP132353">
    <property type="protein sequence ID" value="WLS77304.1"/>
    <property type="molecule type" value="Genomic_DNA"/>
</dbReference>
<keyword evidence="5" id="KW-0812">Transmembrane</keyword>
<dbReference type="FunFam" id="3.30.70.270:FF:000001">
    <property type="entry name" value="Diguanylate cyclase domain protein"/>
    <property type="match status" value="1"/>
</dbReference>
<dbReference type="CDD" id="cd01949">
    <property type="entry name" value="GGDEF"/>
    <property type="match status" value="1"/>
</dbReference>
<reference evidence="8 9" key="1">
    <citation type="submission" date="2023-07" db="EMBL/GenBank/DDBJ databases">
        <title>Pathogenic bacteria of pear tree diseases.</title>
        <authorList>
            <person name="Zhang Z."/>
            <person name="He L."/>
            <person name="Huang R."/>
        </authorList>
    </citation>
    <scope>NUCLEOTIDE SEQUENCE [LARGE SCALE GENOMIC DNA]</scope>
    <source>
        <strain evidence="8 9">DE2</strain>
    </source>
</reference>
<dbReference type="PROSITE" id="PS50883">
    <property type="entry name" value="EAL"/>
    <property type="match status" value="1"/>
</dbReference>
<evidence type="ECO:0000313" key="8">
    <source>
        <dbReference type="EMBL" id="WLS77304.1"/>
    </source>
</evidence>
<dbReference type="Gene3D" id="3.30.70.270">
    <property type="match status" value="1"/>
</dbReference>
<name>A0AA50DFS0_9GAMM</name>
<evidence type="ECO:0000256" key="4">
    <source>
        <dbReference type="ARBA" id="ARBA00034247"/>
    </source>
</evidence>
<dbReference type="NCBIfam" id="TIGR00254">
    <property type="entry name" value="GGDEF"/>
    <property type="match status" value="1"/>
</dbReference>
<dbReference type="PANTHER" id="PTHR44757:SF10">
    <property type="entry name" value="MEMBRANE PROTEIN"/>
    <property type="match status" value="1"/>
</dbReference>
<evidence type="ECO:0000256" key="2">
    <source>
        <dbReference type="ARBA" id="ARBA00004665"/>
    </source>
</evidence>
<dbReference type="InterPro" id="IPR035919">
    <property type="entry name" value="EAL_sf"/>
</dbReference>
<dbReference type="InterPro" id="IPR000160">
    <property type="entry name" value="GGDEF_dom"/>
</dbReference>
<keyword evidence="9" id="KW-1185">Reference proteome</keyword>
<dbReference type="InterPro" id="IPR007892">
    <property type="entry name" value="CHASE4"/>
</dbReference>
<dbReference type="KEGG" id="epi:Q3V30_12465"/>
<proteinExistence type="predicted"/>
<dbReference type="RefSeq" id="WP_306206097.1">
    <property type="nucleotide sequence ID" value="NZ_CP132353.1"/>
</dbReference>
<dbReference type="InterPro" id="IPR001633">
    <property type="entry name" value="EAL_dom"/>
</dbReference>
<evidence type="ECO:0000256" key="1">
    <source>
        <dbReference type="ARBA" id="ARBA00001946"/>
    </source>
</evidence>
<dbReference type="SMART" id="SM00267">
    <property type="entry name" value="GGDEF"/>
    <property type="match status" value="1"/>
</dbReference>
<keyword evidence="5" id="KW-0472">Membrane</keyword>
<dbReference type="PANTHER" id="PTHR44757">
    <property type="entry name" value="DIGUANYLATE CYCLASE DGCP"/>
    <property type="match status" value="1"/>
</dbReference>
<dbReference type="Gene3D" id="3.20.20.450">
    <property type="entry name" value="EAL domain"/>
    <property type="match status" value="1"/>
</dbReference>
<evidence type="ECO:0000259" key="6">
    <source>
        <dbReference type="PROSITE" id="PS50883"/>
    </source>
</evidence>
<dbReference type="CDD" id="cd01948">
    <property type="entry name" value="EAL"/>
    <property type="match status" value="1"/>
</dbReference>
<dbReference type="Pfam" id="PF05228">
    <property type="entry name" value="CHASE4"/>
    <property type="match status" value="1"/>
</dbReference>
<evidence type="ECO:0000259" key="7">
    <source>
        <dbReference type="PROSITE" id="PS50887"/>
    </source>
</evidence>
<dbReference type="SUPFAM" id="SSF55073">
    <property type="entry name" value="Nucleotide cyclase"/>
    <property type="match status" value="1"/>
</dbReference>
<keyword evidence="5" id="KW-1133">Transmembrane helix</keyword>
<dbReference type="PROSITE" id="PS50887">
    <property type="entry name" value="GGDEF"/>
    <property type="match status" value="1"/>
</dbReference>
<feature type="transmembrane region" description="Helical" evidence="5">
    <location>
        <begin position="259"/>
        <end position="282"/>
    </location>
</feature>
<dbReference type="InterPro" id="IPR029787">
    <property type="entry name" value="Nucleotide_cyclase"/>
</dbReference>
<protein>
    <recommendedName>
        <fullName evidence="3">diguanylate cyclase</fullName>
        <ecNumber evidence="3">2.7.7.65</ecNumber>
    </recommendedName>
</protein>
<dbReference type="InterPro" id="IPR043128">
    <property type="entry name" value="Rev_trsase/Diguanyl_cyclase"/>
</dbReference>
<feature type="domain" description="EAL" evidence="6">
    <location>
        <begin position="482"/>
        <end position="732"/>
    </location>
</feature>
<comment type="pathway">
    <text evidence="2">Purine metabolism; 3',5'-cyclic di-GMP biosynthesis.</text>
</comment>
<dbReference type="AlphaFoldDB" id="A0AA50DFS0"/>
<feature type="domain" description="GGDEF" evidence="7">
    <location>
        <begin position="340"/>
        <end position="473"/>
    </location>
</feature>
<evidence type="ECO:0000256" key="5">
    <source>
        <dbReference type="SAM" id="Phobius"/>
    </source>
</evidence>
<comment type="cofactor">
    <cofactor evidence="1">
        <name>Mg(2+)</name>
        <dbReference type="ChEBI" id="CHEBI:18420"/>
    </cofactor>
</comment>
<dbReference type="Pfam" id="PF00990">
    <property type="entry name" value="GGDEF"/>
    <property type="match status" value="1"/>
</dbReference>